<dbReference type="EMBL" id="WWEO01000037">
    <property type="protein sequence ID" value="NCD68264.1"/>
    <property type="molecule type" value="Genomic_DNA"/>
</dbReference>
<keyword evidence="2" id="KW-1185">Reference proteome</keyword>
<evidence type="ECO:0000313" key="1">
    <source>
        <dbReference type="EMBL" id="NCD68264.1"/>
    </source>
</evidence>
<gene>
    <name evidence="1" type="ORF">GSY63_02705</name>
</gene>
<dbReference type="Proteomes" id="UP000638732">
    <property type="component" value="Unassembled WGS sequence"/>
</dbReference>
<protein>
    <submittedName>
        <fullName evidence="1">Uncharacterized protein</fullName>
    </submittedName>
</protein>
<organism evidence="1 2">
    <name type="scientific">Mucilaginibacter agri</name>
    <dbReference type="NCBI Taxonomy" id="2695265"/>
    <lineage>
        <taxon>Bacteria</taxon>
        <taxon>Pseudomonadati</taxon>
        <taxon>Bacteroidota</taxon>
        <taxon>Sphingobacteriia</taxon>
        <taxon>Sphingobacteriales</taxon>
        <taxon>Sphingobacteriaceae</taxon>
        <taxon>Mucilaginibacter</taxon>
    </lineage>
</organism>
<comment type="caution">
    <text evidence="1">The sequence shown here is derived from an EMBL/GenBank/DDBJ whole genome shotgun (WGS) entry which is preliminary data.</text>
</comment>
<proteinExistence type="predicted"/>
<dbReference type="AlphaFoldDB" id="A0A965ZDZ7"/>
<reference evidence="1" key="2">
    <citation type="submission" date="2020-10" db="EMBL/GenBank/DDBJ databases">
        <title>Mucilaginibacter sp. nov., isolated from soil.</title>
        <authorList>
            <person name="Jeon C.O."/>
        </authorList>
    </citation>
    <scope>NUCLEOTIDE SEQUENCE</scope>
    <source>
        <strain evidence="1">R11</strain>
    </source>
</reference>
<dbReference type="RefSeq" id="WP_166584292.1">
    <property type="nucleotide sequence ID" value="NZ_WWEO01000037.1"/>
</dbReference>
<evidence type="ECO:0000313" key="2">
    <source>
        <dbReference type="Proteomes" id="UP000638732"/>
    </source>
</evidence>
<name>A0A965ZDZ7_9SPHI</name>
<reference evidence="1" key="1">
    <citation type="submission" date="2020-01" db="EMBL/GenBank/DDBJ databases">
        <authorList>
            <person name="Seo Y.L."/>
        </authorList>
    </citation>
    <scope>NUCLEOTIDE SEQUENCE</scope>
    <source>
        <strain evidence="1">R11</strain>
    </source>
</reference>
<accession>A0A965ZDZ7</accession>
<sequence>MGKQYSINNFVTLSKNGKAASTSSDEQQANLYQWLKEAGFGQSEINGKTVFFKTVDNHVMPSSVIAMRYEFLNFLESHDFVEWPEGVTRGDLIEWFYDTRPPKCNRLFSNYLYRKLSNMEEEQYMRYSGRHPTLDFHLKASNLDA</sequence>